<dbReference type="EMBL" id="CM056742">
    <property type="protein sequence ID" value="KAJ8679627.1"/>
    <property type="molecule type" value="Genomic_DNA"/>
</dbReference>
<comment type="caution">
    <text evidence="1">The sequence shown here is derived from an EMBL/GenBank/DDBJ whole genome shotgun (WGS) entry which is preliminary data.</text>
</comment>
<keyword evidence="2" id="KW-1185">Reference proteome</keyword>
<dbReference type="Proteomes" id="UP001239111">
    <property type="component" value="Chromosome 2"/>
</dbReference>
<accession>A0ACC2P8K7</accession>
<name>A0ACC2P8K7_9HYME</name>
<reference evidence="1" key="1">
    <citation type="submission" date="2023-04" db="EMBL/GenBank/DDBJ databases">
        <title>A chromosome-level genome assembly of the parasitoid wasp Eretmocerus hayati.</title>
        <authorList>
            <person name="Zhong Y."/>
            <person name="Liu S."/>
            <person name="Liu Y."/>
        </authorList>
    </citation>
    <scope>NUCLEOTIDE SEQUENCE</scope>
    <source>
        <strain evidence="1">ZJU_SS_LIU_2023</strain>
    </source>
</reference>
<feature type="non-terminal residue" evidence="1">
    <location>
        <position position="1"/>
    </location>
</feature>
<sequence>IVDCFQTLNKIPELTWLFRICLVIIHVACSAPFRLPGFYLYMVLLSLYSAFGVWDIIVVSSDLETCMNDFIPVLGLVSIVINSFGFYTNRRTLETMIKEVYDDWFSVNISKSSHVVIEKNIKIARIVSYLVMAGYGFIGISLPLKAVVSYLIHDVNGREYVLPAAFPWEGRQSPTYELITITQFLACSSGVYCCAVFEGQLAFLVLHACSKVHIVREEIAMLSQSSQESSSEYLNTIIKRISRKHSEFLKFSENLEDAFSLISFVHVTGLTLILVFAGFTVMVAVERRDPVAAINYIVFLLAFLLTSVIYCYAGEYLTNQSDTIVFDIAYCPWYDFPLIYRKHVHFMLMRAQVPVTLTAGKFNQLSLVLLSSVSHCLNHPLKSMKQPAVSPAVV</sequence>
<organism evidence="1 2">
    <name type="scientific">Eretmocerus hayati</name>
    <dbReference type="NCBI Taxonomy" id="131215"/>
    <lineage>
        <taxon>Eukaryota</taxon>
        <taxon>Metazoa</taxon>
        <taxon>Ecdysozoa</taxon>
        <taxon>Arthropoda</taxon>
        <taxon>Hexapoda</taxon>
        <taxon>Insecta</taxon>
        <taxon>Pterygota</taxon>
        <taxon>Neoptera</taxon>
        <taxon>Endopterygota</taxon>
        <taxon>Hymenoptera</taxon>
        <taxon>Apocrita</taxon>
        <taxon>Proctotrupomorpha</taxon>
        <taxon>Chalcidoidea</taxon>
        <taxon>Aphelinidae</taxon>
        <taxon>Aphelininae</taxon>
        <taxon>Eretmocerus</taxon>
    </lineage>
</organism>
<evidence type="ECO:0000313" key="2">
    <source>
        <dbReference type="Proteomes" id="UP001239111"/>
    </source>
</evidence>
<evidence type="ECO:0000313" key="1">
    <source>
        <dbReference type="EMBL" id="KAJ8679627.1"/>
    </source>
</evidence>
<protein>
    <submittedName>
        <fullName evidence="1">Uncharacterized protein</fullName>
    </submittedName>
</protein>
<proteinExistence type="predicted"/>
<gene>
    <name evidence="1" type="ORF">QAD02_015414</name>
</gene>